<feature type="non-terminal residue" evidence="3">
    <location>
        <position position="214"/>
    </location>
</feature>
<gene>
    <name evidence="3" type="ORF">S03H2_48819</name>
</gene>
<name>X1JCM2_9ZZZZ</name>
<dbReference type="PANTHER" id="PTHR43000">
    <property type="entry name" value="DTDP-D-GLUCOSE 4,6-DEHYDRATASE-RELATED"/>
    <property type="match status" value="1"/>
</dbReference>
<feature type="domain" description="NAD-dependent epimerase/dehydratase" evidence="2">
    <location>
        <begin position="16"/>
        <end position="212"/>
    </location>
</feature>
<dbReference type="EMBL" id="BARU01030808">
    <property type="protein sequence ID" value="GAH67493.1"/>
    <property type="molecule type" value="Genomic_DNA"/>
</dbReference>
<reference evidence="3" key="1">
    <citation type="journal article" date="2014" name="Front. Microbiol.">
        <title>High frequency of phylogenetically diverse reductive dehalogenase-homologous genes in deep subseafloor sedimentary metagenomes.</title>
        <authorList>
            <person name="Kawai M."/>
            <person name="Futagami T."/>
            <person name="Toyoda A."/>
            <person name="Takaki Y."/>
            <person name="Nishi S."/>
            <person name="Hori S."/>
            <person name="Arai W."/>
            <person name="Tsubouchi T."/>
            <person name="Morono Y."/>
            <person name="Uchiyama I."/>
            <person name="Ito T."/>
            <person name="Fujiyama A."/>
            <person name="Inagaki F."/>
            <person name="Takami H."/>
        </authorList>
    </citation>
    <scope>NUCLEOTIDE SEQUENCE</scope>
    <source>
        <strain evidence="3">Expedition CK06-06</strain>
    </source>
</reference>
<sequence length="214" mass="23030">MTARLSSPKSAGREKMLVTGGAGFIGSNLVEELVRRGEDVRVADNFLTGRRENLAGVLDRIELVEADLSEFEAARAACQGVAVIFHLAALPSVPVSMERPLDTTRHNVVATANVLVAARDASARRLVFSSSSSVYGGEGSCPQHEDSPPHPKSPYAAAKLCCEVYVRTFCEAFGMDAVCLRYFNVFGPRQPLRGPYSAVFPAFITRMLAGEPPV</sequence>
<evidence type="ECO:0000313" key="3">
    <source>
        <dbReference type="EMBL" id="GAH67493.1"/>
    </source>
</evidence>
<dbReference type="Gene3D" id="3.90.25.10">
    <property type="entry name" value="UDP-galactose 4-epimerase, domain 1"/>
    <property type="match status" value="1"/>
</dbReference>
<dbReference type="Pfam" id="PF01370">
    <property type="entry name" value="Epimerase"/>
    <property type="match status" value="1"/>
</dbReference>
<proteinExistence type="inferred from homology"/>
<dbReference type="SUPFAM" id="SSF51735">
    <property type="entry name" value="NAD(P)-binding Rossmann-fold domains"/>
    <property type="match status" value="1"/>
</dbReference>
<dbReference type="InterPro" id="IPR036291">
    <property type="entry name" value="NAD(P)-bd_dom_sf"/>
</dbReference>
<comment type="similarity">
    <text evidence="1">Belongs to the NAD(P)-dependent epimerase/dehydratase family.</text>
</comment>
<dbReference type="Gene3D" id="3.40.50.720">
    <property type="entry name" value="NAD(P)-binding Rossmann-like Domain"/>
    <property type="match status" value="1"/>
</dbReference>
<evidence type="ECO:0000259" key="2">
    <source>
        <dbReference type="Pfam" id="PF01370"/>
    </source>
</evidence>
<dbReference type="AlphaFoldDB" id="X1JCM2"/>
<protein>
    <recommendedName>
        <fullName evidence="2">NAD-dependent epimerase/dehydratase domain-containing protein</fullName>
    </recommendedName>
</protein>
<dbReference type="InterPro" id="IPR001509">
    <property type="entry name" value="Epimerase_deHydtase"/>
</dbReference>
<evidence type="ECO:0000256" key="1">
    <source>
        <dbReference type="ARBA" id="ARBA00007637"/>
    </source>
</evidence>
<organism evidence="3">
    <name type="scientific">marine sediment metagenome</name>
    <dbReference type="NCBI Taxonomy" id="412755"/>
    <lineage>
        <taxon>unclassified sequences</taxon>
        <taxon>metagenomes</taxon>
        <taxon>ecological metagenomes</taxon>
    </lineage>
</organism>
<comment type="caution">
    <text evidence="3">The sequence shown here is derived from an EMBL/GenBank/DDBJ whole genome shotgun (WGS) entry which is preliminary data.</text>
</comment>
<accession>X1JCM2</accession>